<dbReference type="SUPFAM" id="SSF56672">
    <property type="entry name" value="DNA/RNA polymerases"/>
    <property type="match status" value="1"/>
</dbReference>
<dbReference type="PANTHER" id="PTHR36688:SF2">
    <property type="entry name" value="ENDONUCLEASE_EXONUCLEASE_PHOSPHATASE DOMAIN-CONTAINING PROTEIN"/>
    <property type="match status" value="1"/>
</dbReference>
<dbReference type="InterPro" id="IPR052560">
    <property type="entry name" value="RdDP_mobile_element"/>
</dbReference>
<organism evidence="2">
    <name type="scientific">Homalodisca liturata</name>
    <dbReference type="NCBI Taxonomy" id="320908"/>
    <lineage>
        <taxon>Eukaryota</taxon>
        <taxon>Metazoa</taxon>
        <taxon>Ecdysozoa</taxon>
        <taxon>Arthropoda</taxon>
        <taxon>Hexapoda</taxon>
        <taxon>Insecta</taxon>
        <taxon>Pterygota</taxon>
        <taxon>Neoptera</taxon>
        <taxon>Paraneoptera</taxon>
        <taxon>Hemiptera</taxon>
        <taxon>Auchenorrhyncha</taxon>
        <taxon>Membracoidea</taxon>
        <taxon>Cicadellidae</taxon>
        <taxon>Cicadellinae</taxon>
        <taxon>Proconiini</taxon>
        <taxon>Homalodisca</taxon>
    </lineage>
</organism>
<feature type="non-terminal residue" evidence="2">
    <location>
        <position position="1"/>
    </location>
</feature>
<reference evidence="2" key="1">
    <citation type="submission" date="2015-11" db="EMBL/GenBank/DDBJ databases">
        <title>De novo transcriptome assembly of four potential Pierce s Disease insect vectors from Arizona vineyards.</title>
        <authorList>
            <person name="Tassone E.E."/>
        </authorList>
    </citation>
    <scope>NUCLEOTIDE SEQUENCE</scope>
</reference>
<evidence type="ECO:0000259" key="1">
    <source>
        <dbReference type="PROSITE" id="PS50878"/>
    </source>
</evidence>
<protein>
    <recommendedName>
        <fullName evidence="1">Reverse transcriptase domain-containing protein</fullName>
    </recommendedName>
</protein>
<evidence type="ECO:0000313" key="2">
    <source>
        <dbReference type="EMBL" id="JAS73439.1"/>
    </source>
</evidence>
<dbReference type="InterPro" id="IPR000477">
    <property type="entry name" value="RT_dom"/>
</dbReference>
<dbReference type="InterPro" id="IPR036691">
    <property type="entry name" value="Endo/exonu/phosph_ase_sf"/>
</dbReference>
<sequence>NDSYGGVAFIIHISISVKIIREYNNHILQLLAISINNLSSPIKLYNVYCTNKHINPAFWYNELFSKDSGHTLIGGDFNAHHPFWNCTKADRRGNSIFKVYNDSNFILINDHNYTTVNNMFKRQSTLDLTFITPELYAQLLTWKVGNDPMGSDHFPIFIQFQEHHNNNPNRPIVYFKNQQFNCPNMKNYKQANWKGYTKHVKEKISNLEINELNHNIENLYEIIYQAVEENIPDIKPIMKKTTFKPKAWWTQECSHAVAKRRLALKTFRLAMTPINYHKYQIAQLNTREVIRLAKRRGWEETCQSMAFTNSTAHAWHIINKLKTKNHATTYYDNCIKNNEELGEKFIKNIIPDYVPHVTEITTPLITDTNHILETNFTLNEFLIAVLSKKRDTSPGMDNINYSMIRLLPENGHKMILRIYNDIWNGKTNIPSVWKQFKIIGILKPGKEKSDETSYRPISLIPCFIKIMNTMIRNRLEWFVNKLNIIPSTQYGFRRKRGCADYLTTFSSEVHNALSQSENIIAASLDIANAYDHVHLPTLYNKMFILGIPAKFILHCSKWLADRVLTISYSEYTLSRNSSRGLPQGSVLSPILFSIYIYI</sequence>
<dbReference type="Pfam" id="PF14529">
    <property type="entry name" value="Exo_endo_phos_2"/>
    <property type="match status" value="1"/>
</dbReference>
<dbReference type="PANTHER" id="PTHR36688">
    <property type="entry name" value="ENDO/EXONUCLEASE/PHOSPHATASE DOMAIN-CONTAINING PROTEIN"/>
    <property type="match status" value="1"/>
</dbReference>
<dbReference type="GO" id="GO:0003824">
    <property type="term" value="F:catalytic activity"/>
    <property type="evidence" value="ECO:0007669"/>
    <property type="project" value="InterPro"/>
</dbReference>
<proteinExistence type="predicted"/>
<dbReference type="Pfam" id="PF00078">
    <property type="entry name" value="RVT_1"/>
    <property type="match status" value="1"/>
</dbReference>
<feature type="non-terminal residue" evidence="2">
    <location>
        <position position="598"/>
    </location>
</feature>
<gene>
    <name evidence="2" type="ORF">g.11338</name>
</gene>
<name>A0A1B6HFR1_9HEMI</name>
<accession>A0A1B6HFR1</accession>
<dbReference type="InterPro" id="IPR005135">
    <property type="entry name" value="Endo/exonuclease/phosphatase"/>
</dbReference>
<feature type="domain" description="Reverse transcriptase" evidence="1">
    <location>
        <begin position="422"/>
        <end position="598"/>
    </location>
</feature>
<dbReference type="GO" id="GO:0071897">
    <property type="term" value="P:DNA biosynthetic process"/>
    <property type="evidence" value="ECO:0007669"/>
    <property type="project" value="UniProtKB-ARBA"/>
</dbReference>
<dbReference type="EMBL" id="GECU01034267">
    <property type="protein sequence ID" value="JAS73439.1"/>
    <property type="molecule type" value="Transcribed_RNA"/>
</dbReference>
<dbReference type="Gene3D" id="3.60.10.10">
    <property type="entry name" value="Endonuclease/exonuclease/phosphatase"/>
    <property type="match status" value="1"/>
</dbReference>
<dbReference type="AlphaFoldDB" id="A0A1B6HFR1"/>
<dbReference type="SUPFAM" id="SSF56219">
    <property type="entry name" value="DNase I-like"/>
    <property type="match status" value="1"/>
</dbReference>
<dbReference type="PROSITE" id="PS50878">
    <property type="entry name" value="RT_POL"/>
    <property type="match status" value="1"/>
</dbReference>
<dbReference type="InterPro" id="IPR043502">
    <property type="entry name" value="DNA/RNA_pol_sf"/>
</dbReference>